<organism evidence="1">
    <name type="scientific">Photinus pyralis orthomyxo-like virus 2</name>
    <dbReference type="NCBI Taxonomy" id="2137184"/>
    <lineage>
        <taxon>Viruses</taxon>
        <taxon>Riboviria</taxon>
        <taxon>Orthornavirae</taxon>
        <taxon>Negarnaviricota</taxon>
        <taxon>Polyploviricotina</taxon>
        <taxon>Insthoviricetes</taxon>
        <taxon>Articulavirales</taxon>
        <taxon>Orthomyxoviridae</taxon>
    </lineage>
</organism>
<name>A0A3G1PW34_9ORTO</name>
<protein>
    <submittedName>
        <fullName evidence="1">PB2</fullName>
    </submittedName>
</protein>
<sequence length="801" mass="92407">MEKKKEYLMMKLKKVLAASSRTIDKARRMKMYNLKLIERSSKCVKDPNPLGTAMGLMGTKYPLVLRRRDALKQGMPKSLIAPSKGESEDRHRHGWTLCRKEAVDWWVSSSEVPNEESIEVINLLYKNSRNEVHNYYQMNWERASIQWGHVILERRIVPTRDPIANVPKSLREHAVKQILFRDYTLPSYKVTTTTLESLRDFMNMSLSSKVALSKQIRVLLNELDPRERCLPVTSGMEAGFSPLKHALTHTNFVVTGYEYTPSTRSLDVRNTIRKFLRCMIFEAKLSKLSITAMLSILDETKIHGTGIDELITLNPIGETMEGKFYSALIGKSETLEYTIRELTVCPTMKRAEYTKVANTTGRERLVHSLPMTYNFKFRDLRGKFTTCRTYIMSIICNYTTATDLTTCLIEIATFCSRLYSETKGRTDKEVREEIMTLNRKDVWSIANIKEEEKKMLKDYHGQELSIGRLTLTDGIEYMGTGTTQLKLTGEYNVVAVRENYTIACNVSQRDIEPFTTDITCPSPWMINHYDFQRTMENRVSFFMDNMPIIIEKVAQSDFCWKNNHLNKFLIPIGPRISYVARYFLSKMQSTEHIEPAVFSFYYALANRTPDSTQALSKVFTLRTGHVIDIDAESGIMVHDSAKRRYLLFGSDISGETSKLDNSRLMCGLLPGFRISSNPDPSKPLRSIRYLDDRREVITEGKEYRTYICGRLHGIVKDSTITYQIKSTFDRHLMDSIQRLSSSTQHVLYSKRSWLQGLPLEDEVVRPSKRSKMDETEYTLPEEDPETLGIMVDEDWGDLDDL</sequence>
<proteinExistence type="predicted"/>
<reference evidence="1" key="1">
    <citation type="journal article" date="2018" name="Elife">
        <title>Firefly genomes illuminate parallel origins of bioluminescence in beetles.</title>
        <authorList>
            <person name="Fallon T.R."/>
            <person name="Lower S.E."/>
            <person name="Chang C.H."/>
            <person name="Bessho-Uehara M."/>
            <person name="Martin G.J."/>
            <person name="Bewick A.J."/>
            <person name="Behringer M."/>
            <person name="Debat H.J."/>
            <person name="Wong I."/>
            <person name="Day J.C."/>
            <person name="Suvorov A."/>
            <person name="Silva C.J."/>
            <person name="Stanger-Hall K.F."/>
            <person name="Hall D.W."/>
            <person name="Schmitz R.J."/>
            <person name="Nelson D.R."/>
            <person name="Lewis S.M."/>
            <person name="Shigenobu S."/>
            <person name="Bybee S.M."/>
            <person name="Larracuente A.M."/>
            <person name="Oba Y."/>
            <person name="Weng J.K."/>
        </authorList>
    </citation>
    <scope>NUCLEOTIDE SEQUENCE</scope>
    <source>
        <strain evidence="1">NJ2</strain>
    </source>
</reference>
<accession>A0A3G1PW34</accession>
<dbReference type="EMBL" id="MG972994">
    <property type="protein sequence ID" value="AVR52573.1"/>
    <property type="molecule type" value="Genomic_RNA"/>
</dbReference>
<evidence type="ECO:0000313" key="1">
    <source>
        <dbReference type="EMBL" id="AVR52573.1"/>
    </source>
</evidence>